<dbReference type="AlphaFoldDB" id="A0A6M2BLK3"/>
<dbReference type="SUPFAM" id="SSF55486">
    <property type="entry name" value="Metalloproteases ('zincins'), catalytic domain"/>
    <property type="match status" value="1"/>
</dbReference>
<evidence type="ECO:0000256" key="1">
    <source>
        <dbReference type="PROSITE-ProRule" id="PRU01211"/>
    </source>
</evidence>
<dbReference type="EMBL" id="JAAMOW010000001">
    <property type="protein sequence ID" value="NGY03348.1"/>
    <property type="molecule type" value="Genomic_DNA"/>
</dbReference>
<gene>
    <name evidence="3" type="ORF">G7Y85_01075</name>
</gene>
<evidence type="ECO:0000313" key="4">
    <source>
        <dbReference type="Proteomes" id="UP000472676"/>
    </source>
</evidence>
<accession>A0A6M2BLK3</accession>
<dbReference type="InterPro" id="IPR001506">
    <property type="entry name" value="Peptidase_M12A"/>
</dbReference>
<dbReference type="SMART" id="SM00235">
    <property type="entry name" value="ZnMc"/>
    <property type="match status" value="1"/>
</dbReference>
<dbReference type="InterPro" id="IPR024079">
    <property type="entry name" value="MetalloPept_cat_dom_sf"/>
</dbReference>
<comment type="caution">
    <text evidence="1">Lacks conserved residue(s) required for the propagation of feature annotation.</text>
</comment>
<keyword evidence="1" id="KW-0482">Metalloprotease</keyword>
<evidence type="ECO:0000313" key="3">
    <source>
        <dbReference type="EMBL" id="NGY03348.1"/>
    </source>
</evidence>
<dbReference type="Pfam" id="PF01400">
    <property type="entry name" value="Astacin"/>
    <property type="match status" value="1"/>
</dbReference>
<dbReference type="PANTHER" id="PTHR10127:SF850">
    <property type="entry name" value="METALLOENDOPEPTIDASE"/>
    <property type="match status" value="1"/>
</dbReference>
<feature type="binding site" evidence="1">
    <location>
        <position position="237"/>
    </location>
    <ligand>
        <name>Zn(2+)</name>
        <dbReference type="ChEBI" id="CHEBI:29105"/>
        <note>catalytic</note>
    </ligand>
</feature>
<dbReference type="GO" id="GO:0006508">
    <property type="term" value="P:proteolysis"/>
    <property type="evidence" value="ECO:0007669"/>
    <property type="project" value="UniProtKB-KW"/>
</dbReference>
<dbReference type="Gene3D" id="3.40.390.10">
    <property type="entry name" value="Collagenase (Catalytic Domain)"/>
    <property type="match status" value="1"/>
</dbReference>
<dbReference type="PRINTS" id="PR00480">
    <property type="entry name" value="ASTACIN"/>
</dbReference>
<feature type="binding site" evidence="1">
    <location>
        <position position="233"/>
    </location>
    <ligand>
        <name>Zn(2+)</name>
        <dbReference type="ChEBI" id="CHEBI:29105"/>
        <note>catalytic</note>
    </ligand>
</feature>
<reference evidence="3 4" key="1">
    <citation type="journal article" date="2014" name="Int. J. Syst. Evol. Microbiol.">
        <title>Solimonas terrae sp. nov., isolated from soil.</title>
        <authorList>
            <person name="Kim S.J."/>
            <person name="Moon J.Y."/>
            <person name="Weon H.Y."/>
            <person name="Ahn J.H."/>
            <person name="Chen W.M."/>
            <person name="Kwon S.W."/>
        </authorList>
    </citation>
    <scope>NUCLEOTIDE SEQUENCE [LARGE SCALE GENOMIC DNA]</scope>
    <source>
        <strain evidence="3 4">KIS83-12</strain>
    </source>
</reference>
<sequence length="353" mass="38825">MLGLACTAVSTFAAESDLASVRLDRLQGVFDRSAGLAPLSRDVVLTRLPALAPSESFPVPPPEGGFGRTTLNAAAVGLREVTYQNRNGYAVFEGDMVLGDVTEAASHQLDSDFTISRSYNQPFAQFYWIDTSVWYDGSIPFCFQNGFSETQQQLILAQIAIFNAAVGDVVKFQPDGTGADRLVCPGGDLSSRSRVRIAPWTQAEVCQAQVGRIVGKEQWVWLHPSCDARNILHELSHAAGMLHEHTRSDRDQWVTVQWDNIPHDEWADFSQTHPLPTENIGQYDFLSIMHYRLSEFAIANGRPTLVVKAGVTAPPVSQIGTRDELSPLDIAGLKAKYIRAHQLSALHPLLPDQ</sequence>
<keyword evidence="1" id="KW-0378">Hydrolase</keyword>
<dbReference type="PROSITE" id="PS51864">
    <property type="entry name" value="ASTACIN"/>
    <property type="match status" value="1"/>
</dbReference>
<feature type="domain" description="Peptidase M12A" evidence="2">
    <location>
        <begin position="121"/>
        <end position="341"/>
    </location>
</feature>
<dbReference type="PANTHER" id="PTHR10127">
    <property type="entry name" value="DISCOIDIN, CUB, EGF, LAMININ , AND ZINC METALLOPROTEASE DOMAIN CONTAINING"/>
    <property type="match status" value="1"/>
</dbReference>
<protein>
    <recommendedName>
        <fullName evidence="2">Peptidase M12A domain-containing protein</fullName>
    </recommendedName>
</protein>
<feature type="binding site" evidence="1">
    <location>
        <position position="243"/>
    </location>
    <ligand>
        <name>Zn(2+)</name>
        <dbReference type="ChEBI" id="CHEBI:29105"/>
        <note>catalytic</note>
    </ligand>
</feature>
<keyword evidence="1" id="KW-0479">Metal-binding</keyword>
<dbReference type="GO" id="GO:0008270">
    <property type="term" value="F:zinc ion binding"/>
    <property type="evidence" value="ECO:0007669"/>
    <property type="project" value="UniProtKB-UniRule"/>
</dbReference>
<dbReference type="GO" id="GO:0004222">
    <property type="term" value="F:metalloendopeptidase activity"/>
    <property type="evidence" value="ECO:0007669"/>
    <property type="project" value="UniProtKB-UniRule"/>
</dbReference>
<name>A0A6M2BLK3_9GAMM</name>
<keyword evidence="1" id="KW-0645">Protease</keyword>
<comment type="cofactor">
    <cofactor evidence="1">
        <name>Zn(2+)</name>
        <dbReference type="ChEBI" id="CHEBI:29105"/>
    </cofactor>
    <text evidence="1">Binds 1 zinc ion per subunit.</text>
</comment>
<feature type="active site" evidence="1">
    <location>
        <position position="234"/>
    </location>
</feature>
<evidence type="ECO:0000259" key="2">
    <source>
        <dbReference type="PROSITE" id="PS51864"/>
    </source>
</evidence>
<comment type="caution">
    <text evidence="3">The sequence shown here is derived from an EMBL/GenBank/DDBJ whole genome shotgun (WGS) entry which is preliminary data.</text>
</comment>
<dbReference type="RefSeq" id="WP_166250765.1">
    <property type="nucleotide sequence ID" value="NZ_JAAMOW010000001.1"/>
</dbReference>
<keyword evidence="1" id="KW-0862">Zinc</keyword>
<organism evidence="3 4">
    <name type="scientific">Solimonas terrae</name>
    <dbReference type="NCBI Taxonomy" id="1396819"/>
    <lineage>
        <taxon>Bacteria</taxon>
        <taxon>Pseudomonadati</taxon>
        <taxon>Pseudomonadota</taxon>
        <taxon>Gammaproteobacteria</taxon>
        <taxon>Nevskiales</taxon>
        <taxon>Nevskiaceae</taxon>
        <taxon>Solimonas</taxon>
    </lineage>
</organism>
<dbReference type="InterPro" id="IPR006026">
    <property type="entry name" value="Peptidase_Metallo"/>
</dbReference>
<dbReference type="Proteomes" id="UP000472676">
    <property type="component" value="Unassembled WGS sequence"/>
</dbReference>
<proteinExistence type="predicted"/>
<keyword evidence="4" id="KW-1185">Reference proteome</keyword>